<name>A0A8C9IAQ0_9PRIM</name>
<evidence type="ECO:0000256" key="1">
    <source>
        <dbReference type="SAM" id="MobiDB-lite"/>
    </source>
</evidence>
<protein>
    <submittedName>
        <fullName evidence="2">Uncharacterized protein</fullName>
    </submittedName>
</protein>
<dbReference type="AlphaFoldDB" id="A0A8C9IAQ0"/>
<dbReference type="Proteomes" id="UP000694416">
    <property type="component" value="Unplaced"/>
</dbReference>
<evidence type="ECO:0000313" key="2">
    <source>
        <dbReference type="Ensembl" id="ENSPTEP00000033459.1"/>
    </source>
</evidence>
<feature type="compositionally biased region" description="Basic and acidic residues" evidence="1">
    <location>
        <begin position="1"/>
        <end position="15"/>
    </location>
</feature>
<accession>A0A8C9IAQ0</accession>
<evidence type="ECO:0000313" key="3">
    <source>
        <dbReference type="Proteomes" id="UP000694416"/>
    </source>
</evidence>
<dbReference type="Ensembl" id="ENSPTET00000045841.1">
    <property type="protein sequence ID" value="ENSPTEP00000033459.1"/>
    <property type="gene ID" value="ENSPTEG00000031951.1"/>
</dbReference>
<keyword evidence="3" id="KW-1185">Reference proteome</keyword>
<proteinExistence type="predicted"/>
<organism evidence="2 3">
    <name type="scientific">Piliocolobus tephrosceles</name>
    <name type="common">Ugandan red Colobus</name>
    <dbReference type="NCBI Taxonomy" id="591936"/>
    <lineage>
        <taxon>Eukaryota</taxon>
        <taxon>Metazoa</taxon>
        <taxon>Chordata</taxon>
        <taxon>Craniata</taxon>
        <taxon>Vertebrata</taxon>
        <taxon>Euteleostomi</taxon>
        <taxon>Mammalia</taxon>
        <taxon>Eutheria</taxon>
        <taxon>Euarchontoglires</taxon>
        <taxon>Primates</taxon>
        <taxon>Haplorrhini</taxon>
        <taxon>Catarrhini</taxon>
        <taxon>Cercopithecidae</taxon>
        <taxon>Colobinae</taxon>
        <taxon>Piliocolobus</taxon>
    </lineage>
</organism>
<feature type="region of interest" description="Disordered" evidence="1">
    <location>
        <begin position="1"/>
        <end position="25"/>
    </location>
</feature>
<reference evidence="2" key="2">
    <citation type="submission" date="2025-09" db="UniProtKB">
        <authorList>
            <consortium name="Ensembl"/>
        </authorList>
    </citation>
    <scope>IDENTIFICATION</scope>
</reference>
<reference evidence="2" key="1">
    <citation type="submission" date="2025-08" db="UniProtKB">
        <authorList>
            <consortium name="Ensembl"/>
        </authorList>
    </citation>
    <scope>IDENTIFICATION</scope>
</reference>
<sequence>MTNFLEEPRQERKPLSETQSLGGEPSFALPTGYAWAIHNARLTLKLFCHSPVK</sequence>